<protein>
    <submittedName>
        <fullName evidence="1">Uncharacterized protein</fullName>
    </submittedName>
</protein>
<evidence type="ECO:0000313" key="2">
    <source>
        <dbReference type="Proteomes" id="UP001341840"/>
    </source>
</evidence>
<evidence type="ECO:0000313" key="1">
    <source>
        <dbReference type="EMBL" id="MED6111528.1"/>
    </source>
</evidence>
<proteinExistence type="predicted"/>
<gene>
    <name evidence="1" type="ORF">PIB30_053139</name>
</gene>
<reference evidence="1 2" key="1">
    <citation type="journal article" date="2023" name="Plants (Basel)">
        <title>Bridging the Gap: Combining Genomics and Transcriptomics Approaches to Understand Stylosanthes scabra, an Orphan Legume from the Brazilian Caatinga.</title>
        <authorList>
            <person name="Ferreira-Neto J.R.C."/>
            <person name="da Silva M.D."/>
            <person name="Binneck E."/>
            <person name="de Melo N.F."/>
            <person name="da Silva R.H."/>
            <person name="de Melo A.L.T.M."/>
            <person name="Pandolfi V."/>
            <person name="Bustamante F.O."/>
            <person name="Brasileiro-Vidal A.C."/>
            <person name="Benko-Iseppon A.M."/>
        </authorList>
    </citation>
    <scope>NUCLEOTIDE SEQUENCE [LARGE SCALE GENOMIC DNA]</scope>
    <source>
        <tissue evidence="1">Leaves</tissue>
    </source>
</reference>
<dbReference type="Proteomes" id="UP001341840">
    <property type="component" value="Unassembled WGS sequence"/>
</dbReference>
<comment type="caution">
    <text evidence="1">The sequence shown here is derived from an EMBL/GenBank/DDBJ whole genome shotgun (WGS) entry which is preliminary data.</text>
</comment>
<sequence length="146" mass="16563">MVVTDGHGVVRWIRCCSRCCDEFESGDRLTICYKWSVIRSPNLQTSKPHKASAPSLFFLLFIEMFPPIPNLLTVSDKGYFFPFYLGIYLKRIENYMPSSGASYLHETDLSDGKSEIEGWDIIEHLKFPPSQSEDIGLLGTGLEQCS</sequence>
<keyword evidence="2" id="KW-1185">Reference proteome</keyword>
<accession>A0ABU6QI73</accession>
<organism evidence="1 2">
    <name type="scientific">Stylosanthes scabra</name>
    <dbReference type="NCBI Taxonomy" id="79078"/>
    <lineage>
        <taxon>Eukaryota</taxon>
        <taxon>Viridiplantae</taxon>
        <taxon>Streptophyta</taxon>
        <taxon>Embryophyta</taxon>
        <taxon>Tracheophyta</taxon>
        <taxon>Spermatophyta</taxon>
        <taxon>Magnoliopsida</taxon>
        <taxon>eudicotyledons</taxon>
        <taxon>Gunneridae</taxon>
        <taxon>Pentapetalae</taxon>
        <taxon>rosids</taxon>
        <taxon>fabids</taxon>
        <taxon>Fabales</taxon>
        <taxon>Fabaceae</taxon>
        <taxon>Papilionoideae</taxon>
        <taxon>50 kb inversion clade</taxon>
        <taxon>dalbergioids sensu lato</taxon>
        <taxon>Dalbergieae</taxon>
        <taxon>Pterocarpus clade</taxon>
        <taxon>Stylosanthes</taxon>
    </lineage>
</organism>
<dbReference type="EMBL" id="JASCZI010000392">
    <property type="protein sequence ID" value="MED6111528.1"/>
    <property type="molecule type" value="Genomic_DNA"/>
</dbReference>
<name>A0ABU6QI73_9FABA</name>